<dbReference type="PROSITE" id="PS50294">
    <property type="entry name" value="WD_REPEATS_REGION"/>
    <property type="match status" value="2"/>
</dbReference>
<feature type="repeat" description="WD" evidence="6">
    <location>
        <begin position="154"/>
        <end position="172"/>
    </location>
</feature>
<evidence type="ECO:0000313" key="9">
    <source>
        <dbReference type="Proteomes" id="UP000036987"/>
    </source>
</evidence>
<dbReference type="SUPFAM" id="SSF50978">
    <property type="entry name" value="WD40 repeat-like"/>
    <property type="match status" value="1"/>
</dbReference>
<feature type="region of interest" description="Disordered" evidence="7">
    <location>
        <begin position="254"/>
        <end position="274"/>
    </location>
</feature>
<dbReference type="InterPro" id="IPR051865">
    <property type="entry name" value="WD-repeat_CDT2_adapter"/>
</dbReference>
<dbReference type="InterPro" id="IPR015943">
    <property type="entry name" value="WD40/YVTN_repeat-like_dom_sf"/>
</dbReference>
<feature type="compositionally biased region" description="Acidic residues" evidence="7">
    <location>
        <begin position="442"/>
        <end position="456"/>
    </location>
</feature>
<keyword evidence="9" id="KW-1185">Reference proteome</keyword>
<name>A0A0K9PQ70_ZOSMR</name>
<feature type="compositionally biased region" description="Basic and acidic residues" evidence="7">
    <location>
        <begin position="430"/>
        <end position="441"/>
    </location>
</feature>
<evidence type="ECO:0000256" key="3">
    <source>
        <dbReference type="ARBA" id="ARBA00022737"/>
    </source>
</evidence>
<dbReference type="InterPro" id="IPR019775">
    <property type="entry name" value="WD40_repeat_CS"/>
</dbReference>
<keyword evidence="2 6" id="KW-0853">WD repeat</keyword>
<gene>
    <name evidence="8" type="ORF">ZOSMA_1G03650</name>
</gene>
<feature type="repeat" description="WD" evidence="6">
    <location>
        <begin position="107"/>
        <end position="148"/>
    </location>
</feature>
<protein>
    <submittedName>
        <fullName evidence="8">Uncharacterized protein</fullName>
    </submittedName>
</protein>
<feature type="repeat" description="WD" evidence="6">
    <location>
        <begin position="355"/>
        <end position="397"/>
    </location>
</feature>
<evidence type="ECO:0000256" key="5">
    <source>
        <dbReference type="ARBA" id="ARBA00038344"/>
    </source>
</evidence>
<dbReference type="InterPro" id="IPR020472">
    <property type="entry name" value="WD40_PAC1"/>
</dbReference>
<organism evidence="8 9">
    <name type="scientific">Zostera marina</name>
    <name type="common">Eelgrass</name>
    <dbReference type="NCBI Taxonomy" id="29655"/>
    <lineage>
        <taxon>Eukaryota</taxon>
        <taxon>Viridiplantae</taxon>
        <taxon>Streptophyta</taxon>
        <taxon>Embryophyta</taxon>
        <taxon>Tracheophyta</taxon>
        <taxon>Spermatophyta</taxon>
        <taxon>Magnoliopsida</taxon>
        <taxon>Liliopsida</taxon>
        <taxon>Zosteraceae</taxon>
        <taxon>Zostera</taxon>
    </lineage>
</organism>
<proteinExistence type="inferred from homology"/>
<dbReference type="GO" id="GO:0005634">
    <property type="term" value="C:nucleus"/>
    <property type="evidence" value="ECO:0000318"/>
    <property type="project" value="GO_Central"/>
</dbReference>
<evidence type="ECO:0000256" key="2">
    <source>
        <dbReference type="ARBA" id="ARBA00022574"/>
    </source>
</evidence>
<sequence>MAHLQRWMGIESNTLFRDFYVSQLNGVRVKKRPHLGNMLLESDGLMVEHDCESTPPLAVSFCKTVLKSHILAVSDEDGYVSLYDTQRKLTKQTTCRDKSRQCRLSEWIAHDNAIFDLCWMKDDACILTASGDQKIKIWDVEKKTCIGIMSGHTGNVFVSGSRDGSFAIWDLRIKSNCKKSRDTPYFSSIAIVSNAHSPQQGKRKRVVRTNRRKSSTSITSVLYLKDELSIASSGAVDSIIKFWDTRNLNSSISQMSPCLESSPSEQDKSLHGISSLSQDSSGMLIAASCMDNNVYLYNVLRHHNGPVNTFSGGTIDSFYVKSVISPDGFHILSGSSDGEACIWQVNKPQALPIKLKGHRGEVTAVDWCSSDSGKLTTSSDDFTVRIWNTNNQRSSLNPPPTPSSLRKRVSASPRLKMECRKLFFDENSKSPEKINSKKDDDSINSEDLCPEEDQEIVPEKEIEFSTPESSKKRSLSSLNGNFELQKNSSNASAELNSPLSVLTPSSLKKRTIRDYFAFSPPSTS</sequence>
<comment type="caution">
    <text evidence="8">The sequence shown here is derived from an EMBL/GenBank/DDBJ whole genome shotgun (WGS) entry which is preliminary data.</text>
</comment>
<dbReference type="AlphaFoldDB" id="A0A0K9PQ70"/>
<dbReference type="GO" id="GO:0030674">
    <property type="term" value="F:protein-macromolecule adaptor activity"/>
    <property type="evidence" value="ECO:0000318"/>
    <property type="project" value="GO_Central"/>
</dbReference>
<dbReference type="InterPro" id="IPR036322">
    <property type="entry name" value="WD40_repeat_dom_sf"/>
</dbReference>
<evidence type="ECO:0000256" key="1">
    <source>
        <dbReference type="ARBA" id="ARBA00004906"/>
    </source>
</evidence>
<dbReference type="PRINTS" id="PR00320">
    <property type="entry name" value="GPROTEINBRPT"/>
</dbReference>
<feature type="compositionally biased region" description="Polar residues" evidence="7">
    <location>
        <begin position="254"/>
        <end position="264"/>
    </location>
</feature>
<dbReference type="Proteomes" id="UP000036987">
    <property type="component" value="Unassembled WGS sequence"/>
</dbReference>
<feature type="region of interest" description="Disordered" evidence="7">
    <location>
        <begin position="430"/>
        <end position="478"/>
    </location>
</feature>
<dbReference type="OMA" id="DSRVHTY"/>
<dbReference type="PROSITE" id="PS00678">
    <property type="entry name" value="WD_REPEATS_1"/>
    <property type="match status" value="2"/>
</dbReference>
<keyword evidence="3" id="KW-0677">Repeat</keyword>
<feature type="region of interest" description="Disordered" evidence="7">
    <location>
        <begin position="389"/>
        <end position="411"/>
    </location>
</feature>
<keyword evidence="4" id="KW-0833">Ubl conjugation pathway</keyword>
<dbReference type="OrthoDB" id="2096344at2759"/>
<dbReference type="Pfam" id="PF00400">
    <property type="entry name" value="WD40"/>
    <property type="match status" value="4"/>
</dbReference>
<dbReference type="GO" id="GO:0043161">
    <property type="term" value="P:proteasome-mediated ubiquitin-dependent protein catabolic process"/>
    <property type="evidence" value="ECO:0000318"/>
    <property type="project" value="GO_Central"/>
</dbReference>
<evidence type="ECO:0000256" key="4">
    <source>
        <dbReference type="ARBA" id="ARBA00022786"/>
    </source>
</evidence>
<dbReference type="PROSITE" id="PS50082">
    <property type="entry name" value="WD_REPEATS_2"/>
    <property type="match status" value="3"/>
</dbReference>
<evidence type="ECO:0000256" key="6">
    <source>
        <dbReference type="PROSITE-ProRule" id="PRU00221"/>
    </source>
</evidence>
<dbReference type="STRING" id="29655.A0A0K9PQ70"/>
<dbReference type="Gene3D" id="2.130.10.10">
    <property type="entry name" value="YVTN repeat-like/Quinoprotein amine dehydrogenase"/>
    <property type="match status" value="3"/>
</dbReference>
<dbReference type="InterPro" id="IPR001680">
    <property type="entry name" value="WD40_rpt"/>
</dbReference>
<evidence type="ECO:0000313" key="8">
    <source>
        <dbReference type="EMBL" id="KMZ70382.1"/>
    </source>
</evidence>
<dbReference type="SMART" id="SM00320">
    <property type="entry name" value="WD40"/>
    <property type="match status" value="7"/>
</dbReference>
<dbReference type="EMBL" id="LFYR01000729">
    <property type="protein sequence ID" value="KMZ70382.1"/>
    <property type="molecule type" value="Genomic_DNA"/>
</dbReference>
<dbReference type="PANTHER" id="PTHR22852:SF0">
    <property type="entry name" value="DENTICLELESS PROTEIN HOMOLOG"/>
    <property type="match status" value="1"/>
</dbReference>
<evidence type="ECO:0000256" key="7">
    <source>
        <dbReference type="SAM" id="MobiDB-lite"/>
    </source>
</evidence>
<comment type="pathway">
    <text evidence="1">Protein modification; protein ubiquitination.</text>
</comment>
<dbReference type="PANTHER" id="PTHR22852">
    <property type="entry name" value="LETHAL 2 DENTICLELESS PROTEIN RETINOIC ACID-REGULATED NUCLEAR MATRIX-ASSOCIATED PROTEIN"/>
    <property type="match status" value="1"/>
</dbReference>
<comment type="similarity">
    <text evidence="5">Belongs to the WD repeat cdt2 family.</text>
</comment>
<reference evidence="9" key="1">
    <citation type="journal article" date="2016" name="Nature">
        <title>The genome of the seagrass Zostera marina reveals angiosperm adaptation to the sea.</title>
        <authorList>
            <person name="Olsen J.L."/>
            <person name="Rouze P."/>
            <person name="Verhelst B."/>
            <person name="Lin Y.-C."/>
            <person name="Bayer T."/>
            <person name="Collen J."/>
            <person name="Dattolo E."/>
            <person name="De Paoli E."/>
            <person name="Dittami S."/>
            <person name="Maumus F."/>
            <person name="Michel G."/>
            <person name="Kersting A."/>
            <person name="Lauritano C."/>
            <person name="Lohaus R."/>
            <person name="Toepel M."/>
            <person name="Tonon T."/>
            <person name="Vanneste K."/>
            <person name="Amirebrahimi M."/>
            <person name="Brakel J."/>
            <person name="Bostroem C."/>
            <person name="Chovatia M."/>
            <person name="Grimwood J."/>
            <person name="Jenkins J.W."/>
            <person name="Jueterbock A."/>
            <person name="Mraz A."/>
            <person name="Stam W.T."/>
            <person name="Tice H."/>
            <person name="Bornberg-Bauer E."/>
            <person name="Green P.J."/>
            <person name="Pearson G.A."/>
            <person name="Procaccini G."/>
            <person name="Duarte C.M."/>
            <person name="Schmutz J."/>
            <person name="Reusch T.B.H."/>
            <person name="Van de Peer Y."/>
        </authorList>
    </citation>
    <scope>NUCLEOTIDE SEQUENCE [LARGE SCALE GENOMIC DNA]</scope>
    <source>
        <strain evidence="9">cv. Finnish</strain>
    </source>
</reference>
<accession>A0A0K9PQ70</accession>